<evidence type="ECO:0000313" key="1">
    <source>
        <dbReference type="EMBL" id="POS85879.1"/>
    </source>
</evidence>
<dbReference type="PANTHER" id="PTHR11439">
    <property type="entry name" value="GAG-POL-RELATED RETROTRANSPOSON"/>
    <property type="match status" value="1"/>
</dbReference>
<gene>
    <name evidence="1" type="ORF">EPUL_004378</name>
</gene>
<comment type="caution">
    <text evidence="1">The sequence shown here is derived from an EMBL/GenBank/DDBJ whole genome shotgun (WGS) entry which is preliminary data.</text>
</comment>
<dbReference type="AlphaFoldDB" id="A0A2S4PV25"/>
<dbReference type="EMBL" id="PEDP01000468">
    <property type="protein sequence ID" value="POS85879.1"/>
    <property type="molecule type" value="Genomic_DNA"/>
</dbReference>
<protein>
    <submittedName>
        <fullName evidence="1">Uncharacterized protein</fullName>
    </submittedName>
</protein>
<reference evidence="1 2" key="1">
    <citation type="submission" date="2017-10" db="EMBL/GenBank/DDBJ databases">
        <title>Development of genomic resources for the powdery mildew, Erysiphe pulchra.</title>
        <authorList>
            <person name="Wadl P.A."/>
            <person name="Mack B.M."/>
            <person name="Moore G."/>
            <person name="Beltz S.B."/>
        </authorList>
    </citation>
    <scope>NUCLEOTIDE SEQUENCE [LARGE SCALE GENOMIC DNA]</scope>
    <source>
        <strain evidence="1">Cflorida</strain>
    </source>
</reference>
<proteinExistence type="predicted"/>
<accession>A0A2S4PV25</accession>
<evidence type="ECO:0000313" key="2">
    <source>
        <dbReference type="Proteomes" id="UP000237438"/>
    </source>
</evidence>
<name>A0A2S4PV25_9PEZI</name>
<dbReference type="Proteomes" id="UP000237438">
    <property type="component" value="Unassembled WGS sequence"/>
</dbReference>
<dbReference type="STRING" id="225359.A0A2S4PV25"/>
<dbReference type="OrthoDB" id="4927525at2759"/>
<keyword evidence="2" id="KW-1185">Reference proteome</keyword>
<sequence>MENCTLANTALLPGDIFVKSDEDKCFDNTTEFRAAIGSLMLASVTTRPDIAYSTNLLAQFNGEPSQKHKARHTELKFPFTAYSDAENGKGHDRRNYFILQYFMEEMKFRYDEPTSLFMDSDGAIALTKNPENMRAIIHINKVYHWIRHERTFSPESIPVKENSTDKFTKSLDILSFNRHKSSLGTTE</sequence>
<organism evidence="1 2">
    <name type="scientific">Erysiphe pulchra</name>
    <dbReference type="NCBI Taxonomy" id="225359"/>
    <lineage>
        <taxon>Eukaryota</taxon>
        <taxon>Fungi</taxon>
        <taxon>Dikarya</taxon>
        <taxon>Ascomycota</taxon>
        <taxon>Pezizomycotina</taxon>
        <taxon>Leotiomycetes</taxon>
        <taxon>Erysiphales</taxon>
        <taxon>Erysiphaceae</taxon>
        <taxon>Erysiphe</taxon>
    </lineage>
</organism>
<dbReference type="PANTHER" id="PTHR11439:SF467">
    <property type="entry name" value="INTEGRASE CATALYTIC DOMAIN-CONTAINING PROTEIN"/>
    <property type="match status" value="1"/>
</dbReference>